<dbReference type="GO" id="GO:0006979">
    <property type="term" value="P:response to oxidative stress"/>
    <property type="evidence" value="ECO:0007669"/>
    <property type="project" value="TreeGrafter"/>
</dbReference>
<dbReference type="GO" id="GO:0005739">
    <property type="term" value="C:mitochondrion"/>
    <property type="evidence" value="ECO:0007669"/>
    <property type="project" value="UniProtKB-SubCell"/>
</dbReference>
<feature type="compositionally biased region" description="Polar residues" evidence="6">
    <location>
        <begin position="232"/>
        <end position="242"/>
    </location>
</feature>
<evidence type="ECO:0000313" key="9">
    <source>
        <dbReference type="Proteomes" id="UP000326757"/>
    </source>
</evidence>
<evidence type="ECO:0000313" key="8">
    <source>
        <dbReference type="EMBL" id="KAB8293319.1"/>
    </source>
</evidence>
<keyword evidence="3" id="KW-0496">Mitochondrion</keyword>
<comment type="similarity">
    <text evidence="2">Belongs to the OXR1 family.</text>
</comment>
<comment type="function">
    <text evidence="4">May be involved in protection from oxidative damage.</text>
</comment>
<dbReference type="InterPro" id="IPR006571">
    <property type="entry name" value="TLDc_dom"/>
</dbReference>
<dbReference type="Proteomes" id="UP000326757">
    <property type="component" value="Unassembled WGS sequence"/>
</dbReference>
<dbReference type="GO" id="GO:0005634">
    <property type="term" value="C:nucleus"/>
    <property type="evidence" value="ECO:0007669"/>
    <property type="project" value="TreeGrafter"/>
</dbReference>
<accession>A0A5N6JWJ4</accession>
<gene>
    <name evidence="8" type="ORF">EYC80_007644</name>
</gene>
<feature type="compositionally biased region" description="Low complexity" evidence="6">
    <location>
        <begin position="77"/>
        <end position="86"/>
    </location>
</feature>
<dbReference type="EMBL" id="VIGI01000012">
    <property type="protein sequence ID" value="KAB8293319.1"/>
    <property type="molecule type" value="Genomic_DNA"/>
</dbReference>
<evidence type="ECO:0000256" key="3">
    <source>
        <dbReference type="ARBA" id="ARBA00023128"/>
    </source>
</evidence>
<evidence type="ECO:0000256" key="1">
    <source>
        <dbReference type="ARBA" id="ARBA00004173"/>
    </source>
</evidence>
<comment type="caution">
    <text evidence="8">The sequence shown here is derived from an EMBL/GenBank/DDBJ whole genome shotgun (WGS) entry which is preliminary data.</text>
</comment>
<reference evidence="8 9" key="1">
    <citation type="submission" date="2019-06" db="EMBL/GenBank/DDBJ databases">
        <title>Genome Sequence of the Brown Rot Fungal Pathogen Monilinia laxa.</title>
        <authorList>
            <person name="De Miccolis Angelini R.M."/>
            <person name="Landi L."/>
            <person name="Abate D."/>
            <person name="Pollastro S."/>
            <person name="Romanazzi G."/>
            <person name="Faretra F."/>
        </authorList>
    </citation>
    <scope>NUCLEOTIDE SEQUENCE [LARGE SCALE GENOMIC DNA]</scope>
    <source>
        <strain evidence="8 9">Mlax316</strain>
    </source>
</reference>
<dbReference type="OrthoDB" id="26679at2759"/>
<evidence type="ECO:0000256" key="4">
    <source>
        <dbReference type="ARBA" id="ARBA00037112"/>
    </source>
</evidence>
<evidence type="ECO:0000259" key="7">
    <source>
        <dbReference type="PROSITE" id="PS51886"/>
    </source>
</evidence>
<feature type="region of interest" description="Disordered" evidence="6">
    <location>
        <begin position="46"/>
        <end position="105"/>
    </location>
</feature>
<organism evidence="8 9">
    <name type="scientific">Monilinia laxa</name>
    <name type="common">Brown rot fungus</name>
    <name type="synonym">Sclerotinia laxa</name>
    <dbReference type="NCBI Taxonomy" id="61186"/>
    <lineage>
        <taxon>Eukaryota</taxon>
        <taxon>Fungi</taxon>
        <taxon>Dikarya</taxon>
        <taxon>Ascomycota</taxon>
        <taxon>Pezizomycotina</taxon>
        <taxon>Leotiomycetes</taxon>
        <taxon>Helotiales</taxon>
        <taxon>Sclerotiniaceae</taxon>
        <taxon>Monilinia</taxon>
    </lineage>
</organism>
<evidence type="ECO:0000256" key="5">
    <source>
        <dbReference type="ARBA" id="ARBA00040604"/>
    </source>
</evidence>
<name>A0A5N6JWJ4_MONLA</name>
<feature type="region of interest" description="Disordered" evidence="6">
    <location>
        <begin position="1"/>
        <end position="29"/>
    </location>
</feature>
<feature type="region of interest" description="Disordered" evidence="6">
    <location>
        <begin position="224"/>
        <end position="272"/>
    </location>
</feature>
<sequence length="387" mass="42360">MSTPRYHDETPTSSSGQSTPALSNSASWAVPSTVSHAVTGLLRRFSSEPSSHAGNNGHGNGNGNGNHHNNHSSKRLSSFSPVNSSSNGLQNVYTPHRTASPFQPPPLYPVSLKGWRENTDQSAQLLSRALAEEIRLLVPPRLQLCEEWNLVYSLEQDGVSLGTLYKKCDDLRGLRNGFVLVVRDGEGGLFGAYLTEAPHPAPHYFGTGECFLWRATILSSPLANLPPPPSSDTTNSQRSTTIGAHYSHPSSLLPPATSLVPPKSPSSGTSTPERIRFKAFPYSGINDYMMFCETGFLSIGGGDGHYGLWLDDTFEKGVSSSCPTFGNEPLTCTNKSRRDGHRVEAWAEEIWNQGLWDAGKYLKRLRKQRMKGMFQDDPIDICMIPLL</sequence>
<dbReference type="SMART" id="SM00584">
    <property type="entry name" value="TLDc"/>
    <property type="match status" value="1"/>
</dbReference>
<evidence type="ECO:0000256" key="6">
    <source>
        <dbReference type="SAM" id="MobiDB-lite"/>
    </source>
</evidence>
<comment type="subcellular location">
    <subcellularLocation>
        <location evidence="1">Mitochondrion</location>
    </subcellularLocation>
</comment>
<dbReference type="PANTHER" id="PTHR23354:SF62">
    <property type="entry name" value="MUSTARD, ISOFORM V"/>
    <property type="match status" value="1"/>
</dbReference>
<protein>
    <recommendedName>
        <fullName evidence="5">Oxidation resistance protein 1</fullName>
    </recommendedName>
</protein>
<feature type="domain" description="TLDc" evidence="7">
    <location>
        <begin position="124"/>
        <end position="349"/>
    </location>
</feature>
<proteinExistence type="inferred from homology"/>
<dbReference type="PROSITE" id="PS51886">
    <property type="entry name" value="TLDC"/>
    <property type="match status" value="1"/>
</dbReference>
<dbReference type="AlphaFoldDB" id="A0A5N6JWJ4"/>
<dbReference type="PANTHER" id="PTHR23354">
    <property type="entry name" value="NUCLEOLAR PROTEIN 7/ESTROGEN RECEPTOR COACTIVATOR-RELATED"/>
    <property type="match status" value="1"/>
</dbReference>
<keyword evidence="9" id="KW-1185">Reference proteome</keyword>
<feature type="compositionally biased region" description="Polar residues" evidence="6">
    <location>
        <begin position="11"/>
        <end position="29"/>
    </location>
</feature>
<feature type="compositionally biased region" description="Basic and acidic residues" evidence="6">
    <location>
        <begin position="1"/>
        <end position="10"/>
    </location>
</feature>
<evidence type="ECO:0000256" key="2">
    <source>
        <dbReference type="ARBA" id="ARBA00009540"/>
    </source>
</evidence>
<dbReference type="Pfam" id="PF07534">
    <property type="entry name" value="TLD"/>
    <property type="match status" value="2"/>
</dbReference>